<feature type="transmembrane region" description="Helical" evidence="19">
    <location>
        <begin position="195"/>
        <end position="213"/>
    </location>
</feature>
<feature type="transmembrane region" description="Helical" evidence="19">
    <location>
        <begin position="358"/>
        <end position="376"/>
    </location>
</feature>
<feature type="transmembrane region" description="Helical" evidence="19">
    <location>
        <begin position="225"/>
        <end position="246"/>
    </location>
</feature>
<dbReference type="EMBL" id="FN648319">
    <property type="protein sequence ID" value="CBJ30286.1"/>
    <property type="molecule type" value="Genomic_DNA"/>
</dbReference>
<evidence type="ECO:0000256" key="11">
    <source>
        <dbReference type="ARBA" id="ARBA00022989"/>
    </source>
</evidence>
<protein>
    <recommendedName>
        <fullName evidence="6">phosphatidate cytidylyltransferase</fullName>
        <ecNumber evidence="6">2.7.7.41</ecNumber>
    </recommendedName>
    <alternativeName>
        <fullName evidence="16">CDP-diacylglycerol synthase</fullName>
    </alternativeName>
    <alternativeName>
        <fullName evidence="17">CDP-diglyceride pyrophosphorylase</fullName>
    </alternativeName>
    <alternativeName>
        <fullName evidence="18">CDP-diglyceride synthase</fullName>
    </alternativeName>
</protein>
<evidence type="ECO:0000256" key="13">
    <source>
        <dbReference type="ARBA" id="ARBA00023136"/>
    </source>
</evidence>
<dbReference type="PANTHER" id="PTHR13773">
    <property type="entry name" value="PHOSPHATIDATE CYTIDYLYLTRANSFERASE"/>
    <property type="match status" value="1"/>
</dbReference>
<evidence type="ECO:0000256" key="3">
    <source>
        <dbReference type="ARBA" id="ARBA00005119"/>
    </source>
</evidence>
<keyword evidence="15" id="KW-1208">Phospholipid metabolism</keyword>
<keyword evidence="10 20" id="KW-0548">Nucleotidyltransferase</keyword>
<keyword evidence="9 19" id="KW-0812">Transmembrane</keyword>
<keyword evidence="14" id="KW-0594">Phospholipid biosynthesis</keyword>
<comment type="similarity">
    <text evidence="5">Belongs to the CDS family.</text>
</comment>
<keyword evidence="11 19" id="KW-1133">Transmembrane helix</keyword>
<evidence type="ECO:0000256" key="6">
    <source>
        <dbReference type="ARBA" id="ARBA00012487"/>
    </source>
</evidence>
<feature type="transmembrane region" description="Helical" evidence="19">
    <location>
        <begin position="252"/>
        <end position="272"/>
    </location>
</feature>
<accession>D7FP19</accession>
<comment type="pathway">
    <text evidence="4">Lipid metabolism.</text>
</comment>
<comment type="catalytic activity">
    <reaction evidence="1">
        <text>a 1,2-diacyl-sn-glycero-3-phosphate + CTP + H(+) = a CDP-1,2-diacyl-sn-glycerol + diphosphate</text>
        <dbReference type="Rhea" id="RHEA:16229"/>
        <dbReference type="ChEBI" id="CHEBI:15378"/>
        <dbReference type="ChEBI" id="CHEBI:33019"/>
        <dbReference type="ChEBI" id="CHEBI:37563"/>
        <dbReference type="ChEBI" id="CHEBI:58332"/>
        <dbReference type="ChEBI" id="CHEBI:58608"/>
        <dbReference type="EC" id="2.7.7.41"/>
    </reaction>
</comment>
<dbReference type="STRING" id="2880.D7FP19"/>
<dbReference type="PANTHER" id="PTHR13773:SF8">
    <property type="entry name" value="PHOSPHATIDATE CYTIDYLYLTRANSFERASE, PHOTORECEPTOR-SPECIFIC"/>
    <property type="match status" value="1"/>
</dbReference>
<evidence type="ECO:0000256" key="18">
    <source>
        <dbReference type="ARBA" id="ARBA00033406"/>
    </source>
</evidence>
<evidence type="ECO:0000256" key="15">
    <source>
        <dbReference type="ARBA" id="ARBA00023264"/>
    </source>
</evidence>
<evidence type="ECO:0000313" key="21">
    <source>
        <dbReference type="Proteomes" id="UP000002630"/>
    </source>
</evidence>
<dbReference type="eggNOG" id="KOG1440">
    <property type="taxonomic scope" value="Eukaryota"/>
</dbReference>
<dbReference type="InParanoid" id="D7FP19"/>
<dbReference type="EC" id="2.7.7.41" evidence="6"/>
<gene>
    <name evidence="20" type="ORF">Esi_0184_0032</name>
</gene>
<evidence type="ECO:0000313" key="20">
    <source>
        <dbReference type="EMBL" id="CBJ30286.1"/>
    </source>
</evidence>
<feature type="transmembrane region" description="Helical" evidence="19">
    <location>
        <begin position="293"/>
        <end position="311"/>
    </location>
</feature>
<comment type="subcellular location">
    <subcellularLocation>
        <location evidence="2">Membrane</location>
        <topology evidence="2">Multi-pass membrane protein</topology>
    </subcellularLocation>
</comment>
<dbReference type="Proteomes" id="UP000002630">
    <property type="component" value="Linkage Group LG03"/>
</dbReference>
<evidence type="ECO:0000256" key="5">
    <source>
        <dbReference type="ARBA" id="ARBA00010185"/>
    </source>
</evidence>
<name>D7FP19_ECTSI</name>
<evidence type="ECO:0000256" key="12">
    <source>
        <dbReference type="ARBA" id="ARBA00023098"/>
    </source>
</evidence>
<reference evidence="20 21" key="1">
    <citation type="journal article" date="2010" name="Nature">
        <title>The Ectocarpus genome and the independent evolution of multicellularity in brown algae.</title>
        <authorList>
            <person name="Cock J.M."/>
            <person name="Sterck L."/>
            <person name="Rouze P."/>
            <person name="Scornet D."/>
            <person name="Allen A.E."/>
            <person name="Amoutzias G."/>
            <person name="Anthouard V."/>
            <person name="Artiguenave F."/>
            <person name="Aury J.M."/>
            <person name="Badger J.H."/>
            <person name="Beszteri B."/>
            <person name="Billiau K."/>
            <person name="Bonnet E."/>
            <person name="Bothwell J.H."/>
            <person name="Bowler C."/>
            <person name="Boyen C."/>
            <person name="Brownlee C."/>
            <person name="Carrano C.J."/>
            <person name="Charrier B."/>
            <person name="Cho G.Y."/>
            <person name="Coelho S.M."/>
            <person name="Collen J."/>
            <person name="Corre E."/>
            <person name="Da Silva C."/>
            <person name="Delage L."/>
            <person name="Delaroque N."/>
            <person name="Dittami S.M."/>
            <person name="Doulbeau S."/>
            <person name="Elias M."/>
            <person name="Farnham G."/>
            <person name="Gachon C.M."/>
            <person name="Gschloessl B."/>
            <person name="Heesch S."/>
            <person name="Jabbari K."/>
            <person name="Jubin C."/>
            <person name="Kawai H."/>
            <person name="Kimura K."/>
            <person name="Kloareg B."/>
            <person name="Kupper F.C."/>
            <person name="Lang D."/>
            <person name="Le Bail A."/>
            <person name="Leblanc C."/>
            <person name="Lerouge P."/>
            <person name="Lohr M."/>
            <person name="Lopez P.J."/>
            <person name="Martens C."/>
            <person name="Maumus F."/>
            <person name="Michel G."/>
            <person name="Miranda-Saavedra D."/>
            <person name="Morales J."/>
            <person name="Moreau H."/>
            <person name="Motomura T."/>
            <person name="Nagasato C."/>
            <person name="Napoli C.A."/>
            <person name="Nelson D.R."/>
            <person name="Nyvall-Collen P."/>
            <person name="Peters A.F."/>
            <person name="Pommier C."/>
            <person name="Potin P."/>
            <person name="Poulain J."/>
            <person name="Quesneville H."/>
            <person name="Read B."/>
            <person name="Rensing S.A."/>
            <person name="Ritter A."/>
            <person name="Rousvoal S."/>
            <person name="Samanta M."/>
            <person name="Samson G."/>
            <person name="Schroeder D.C."/>
            <person name="Segurens B."/>
            <person name="Strittmatter M."/>
            <person name="Tonon T."/>
            <person name="Tregear J.W."/>
            <person name="Valentin K."/>
            <person name="von Dassow P."/>
            <person name="Yamagishi T."/>
            <person name="Van de Peer Y."/>
            <person name="Wincker P."/>
        </authorList>
    </citation>
    <scope>NUCLEOTIDE SEQUENCE [LARGE SCALE GENOMIC DNA]</scope>
    <source>
        <strain evidence="21">Ec32 / CCAP1310/4</strain>
    </source>
</reference>
<dbReference type="GO" id="GO:0016024">
    <property type="term" value="P:CDP-diacylglycerol biosynthetic process"/>
    <property type="evidence" value="ECO:0007669"/>
    <property type="project" value="UniProtKB-UniPathway"/>
</dbReference>
<evidence type="ECO:0000256" key="8">
    <source>
        <dbReference type="ARBA" id="ARBA00022679"/>
    </source>
</evidence>
<dbReference type="Pfam" id="PF01148">
    <property type="entry name" value="CTP_transf_1"/>
    <property type="match status" value="1"/>
</dbReference>
<comment type="pathway">
    <text evidence="3">Phospholipid metabolism; CDP-diacylglycerol biosynthesis; CDP-diacylglycerol from sn-glycerol 3-phosphate: step 3/3.</text>
</comment>
<keyword evidence="21" id="KW-1185">Reference proteome</keyword>
<evidence type="ECO:0000256" key="7">
    <source>
        <dbReference type="ARBA" id="ARBA00022516"/>
    </source>
</evidence>
<evidence type="ECO:0000256" key="1">
    <source>
        <dbReference type="ARBA" id="ARBA00001698"/>
    </source>
</evidence>
<evidence type="ECO:0000256" key="2">
    <source>
        <dbReference type="ARBA" id="ARBA00004141"/>
    </source>
</evidence>
<organism evidence="20 21">
    <name type="scientific">Ectocarpus siliculosus</name>
    <name type="common">Brown alga</name>
    <name type="synonym">Conferva siliculosa</name>
    <dbReference type="NCBI Taxonomy" id="2880"/>
    <lineage>
        <taxon>Eukaryota</taxon>
        <taxon>Sar</taxon>
        <taxon>Stramenopiles</taxon>
        <taxon>Ochrophyta</taxon>
        <taxon>PX clade</taxon>
        <taxon>Phaeophyceae</taxon>
        <taxon>Ectocarpales</taxon>
        <taxon>Ectocarpaceae</taxon>
        <taxon>Ectocarpus</taxon>
    </lineage>
</organism>
<evidence type="ECO:0000256" key="9">
    <source>
        <dbReference type="ARBA" id="ARBA00022692"/>
    </source>
</evidence>
<evidence type="ECO:0000256" key="4">
    <source>
        <dbReference type="ARBA" id="ARBA00005189"/>
    </source>
</evidence>
<keyword evidence="8 20" id="KW-0808">Transferase</keyword>
<evidence type="ECO:0000256" key="10">
    <source>
        <dbReference type="ARBA" id="ARBA00022695"/>
    </source>
</evidence>
<evidence type="ECO:0000256" key="16">
    <source>
        <dbReference type="ARBA" id="ARBA00029893"/>
    </source>
</evidence>
<evidence type="ECO:0000256" key="19">
    <source>
        <dbReference type="SAM" id="Phobius"/>
    </source>
</evidence>
<sequence length="425" mass="45162">MLDARAHQVMEPCRQRSLSGREEEIQRVVPLVGRLRAGGSAATVAEGATSAAELADNPPGGGISASGGASAGAGAGVALGRKPETKAKGDLGVRTRSTLILVGSFLTIIVKLKQTGCAILVAFLQWAIFREGMAIVRDGVSGVLLEAEKGGAKSLRRQQWGVLWVLGLAVYGRMLVKEIAGVAEPSTWMMAFCRWHVPGCAALYVGLLLWFITTLRSPPLIMYQLGQLSAAHFASFLVLPSALVSFAARGGLFWFVIASASVIINDITAYICGRLFGRTPLTVLSPKKTWEGFMGAALCTSLTGWLAGRWLCGVDWLTSSRNVILAGQGGPVDAGDIFLKTAQLPWVNIMVSKAEVHAFWIALMASLIGPFGGFFASGLKRAYGVKDFGDTIPGHGGAGDRFDCQVMLLPLVFFYLKAFAPDLDI</sequence>
<dbReference type="OrthoDB" id="10260889at2759"/>
<evidence type="ECO:0000256" key="14">
    <source>
        <dbReference type="ARBA" id="ARBA00023209"/>
    </source>
</evidence>
<proteinExistence type="inferred from homology"/>
<keyword evidence="12" id="KW-0443">Lipid metabolism</keyword>
<dbReference type="EMBL" id="FN649728">
    <property type="protein sequence ID" value="CBJ30286.1"/>
    <property type="molecule type" value="Genomic_DNA"/>
</dbReference>
<dbReference type="UniPathway" id="UPA00557">
    <property type="reaction ID" value="UER00614"/>
</dbReference>
<keyword evidence="7" id="KW-0444">Lipid biosynthesis</keyword>
<dbReference type="GO" id="GO:0005789">
    <property type="term" value="C:endoplasmic reticulum membrane"/>
    <property type="evidence" value="ECO:0007669"/>
    <property type="project" value="TreeGrafter"/>
</dbReference>
<dbReference type="GO" id="GO:0004605">
    <property type="term" value="F:phosphatidate cytidylyltransferase activity"/>
    <property type="evidence" value="ECO:0007669"/>
    <property type="project" value="UniProtKB-EC"/>
</dbReference>
<dbReference type="AlphaFoldDB" id="D7FP19"/>
<evidence type="ECO:0000256" key="17">
    <source>
        <dbReference type="ARBA" id="ARBA00032396"/>
    </source>
</evidence>
<dbReference type="InterPro" id="IPR016720">
    <property type="entry name" value="PC_Trfase_euk"/>
</dbReference>
<keyword evidence="13 19" id="KW-0472">Membrane</keyword>